<dbReference type="InterPro" id="IPR040009">
    <property type="entry name" value="Mtf2/C5D6.12-like"/>
</dbReference>
<dbReference type="OrthoDB" id="2444174at2759"/>
<dbReference type="AlphaFoldDB" id="A0A9P4QKP7"/>
<dbReference type="PANTHER" id="PTHR39468">
    <property type="entry name" value="CHROMOSOME 7, WHOLE GENOME SHOTGUN SEQUENCE"/>
    <property type="match status" value="1"/>
</dbReference>
<evidence type="ECO:0000313" key="4">
    <source>
        <dbReference type="Proteomes" id="UP000799444"/>
    </source>
</evidence>
<feature type="domain" description="Mtf2-like C-terminal" evidence="2">
    <location>
        <begin position="188"/>
        <end position="393"/>
    </location>
</feature>
<evidence type="ECO:0000256" key="1">
    <source>
        <dbReference type="SAM" id="MobiDB-lite"/>
    </source>
</evidence>
<dbReference type="Proteomes" id="UP000799444">
    <property type="component" value="Unassembled WGS sequence"/>
</dbReference>
<reference evidence="3" key="1">
    <citation type="journal article" date="2020" name="Stud. Mycol.">
        <title>101 Dothideomycetes genomes: a test case for predicting lifestyles and emergence of pathogens.</title>
        <authorList>
            <person name="Haridas S."/>
            <person name="Albert R."/>
            <person name="Binder M."/>
            <person name="Bloem J."/>
            <person name="Labutti K."/>
            <person name="Salamov A."/>
            <person name="Andreopoulos B."/>
            <person name="Baker S."/>
            <person name="Barry K."/>
            <person name="Bills G."/>
            <person name="Bluhm B."/>
            <person name="Cannon C."/>
            <person name="Castanera R."/>
            <person name="Culley D."/>
            <person name="Daum C."/>
            <person name="Ezra D."/>
            <person name="Gonzalez J."/>
            <person name="Henrissat B."/>
            <person name="Kuo A."/>
            <person name="Liang C."/>
            <person name="Lipzen A."/>
            <person name="Lutzoni F."/>
            <person name="Magnuson J."/>
            <person name="Mondo S."/>
            <person name="Nolan M."/>
            <person name="Ohm R."/>
            <person name="Pangilinan J."/>
            <person name="Park H.-J."/>
            <person name="Ramirez L."/>
            <person name="Alfaro M."/>
            <person name="Sun H."/>
            <person name="Tritt A."/>
            <person name="Yoshinaga Y."/>
            <person name="Zwiers L.-H."/>
            <person name="Turgeon B."/>
            <person name="Goodwin S."/>
            <person name="Spatafora J."/>
            <person name="Crous P."/>
            <person name="Grigoriev I."/>
        </authorList>
    </citation>
    <scope>NUCLEOTIDE SEQUENCE</scope>
    <source>
        <strain evidence="3">CBS 125425</strain>
    </source>
</reference>
<feature type="region of interest" description="Disordered" evidence="1">
    <location>
        <begin position="96"/>
        <end position="121"/>
    </location>
</feature>
<dbReference type="PANTHER" id="PTHR39468:SF1">
    <property type="entry name" value="MTF2-LIKE C-TERMINAL DOMAIN-CONTAINING PROTEIN"/>
    <property type="match status" value="1"/>
</dbReference>
<dbReference type="InterPro" id="IPR043837">
    <property type="entry name" value="Mtf2-like_C"/>
</dbReference>
<organism evidence="3 4">
    <name type="scientific">Polyplosphaeria fusca</name>
    <dbReference type="NCBI Taxonomy" id="682080"/>
    <lineage>
        <taxon>Eukaryota</taxon>
        <taxon>Fungi</taxon>
        <taxon>Dikarya</taxon>
        <taxon>Ascomycota</taxon>
        <taxon>Pezizomycotina</taxon>
        <taxon>Dothideomycetes</taxon>
        <taxon>Pleosporomycetidae</taxon>
        <taxon>Pleosporales</taxon>
        <taxon>Tetraplosphaeriaceae</taxon>
        <taxon>Polyplosphaeria</taxon>
    </lineage>
</organism>
<feature type="region of interest" description="Disordered" evidence="1">
    <location>
        <begin position="226"/>
        <end position="268"/>
    </location>
</feature>
<accession>A0A9P4QKP7</accession>
<protein>
    <recommendedName>
        <fullName evidence="2">Mtf2-like C-terminal domain-containing protein</fullName>
    </recommendedName>
</protein>
<name>A0A9P4QKP7_9PLEO</name>
<dbReference type="Pfam" id="PF19189">
    <property type="entry name" value="Mtf2"/>
    <property type="match status" value="1"/>
</dbReference>
<evidence type="ECO:0000313" key="3">
    <source>
        <dbReference type="EMBL" id="KAF2727253.1"/>
    </source>
</evidence>
<dbReference type="EMBL" id="ML996344">
    <property type="protein sequence ID" value="KAF2727253.1"/>
    <property type="molecule type" value="Genomic_DNA"/>
</dbReference>
<comment type="caution">
    <text evidence="3">The sequence shown here is derived from an EMBL/GenBank/DDBJ whole genome shotgun (WGS) entry which is preliminary data.</text>
</comment>
<gene>
    <name evidence="3" type="ORF">EJ04DRAFT_517380</name>
</gene>
<evidence type="ECO:0000259" key="2">
    <source>
        <dbReference type="Pfam" id="PF19189"/>
    </source>
</evidence>
<proteinExistence type="predicted"/>
<keyword evidence="4" id="KW-1185">Reference proteome</keyword>
<dbReference type="GO" id="GO:0005739">
    <property type="term" value="C:mitochondrion"/>
    <property type="evidence" value="ECO:0007669"/>
    <property type="project" value="InterPro"/>
</dbReference>
<feature type="compositionally biased region" description="Basic residues" evidence="1">
    <location>
        <begin position="233"/>
        <end position="243"/>
    </location>
</feature>
<feature type="compositionally biased region" description="Low complexity" evidence="1">
    <location>
        <begin position="251"/>
        <end position="268"/>
    </location>
</feature>
<sequence length="474" mass="53092">MSHCTSTLRAVSRTRPVQTSIASFLYQTATIQHSRPVSSRAHIEKPTTRPRREESIPFVDSANDAALAAIPSRPSTITGPERAAFRTLYERLGRDSHRQSSHEVPFVSHEEKQFEDDVDDEDASLDALLDSVMAGRPPAQSPPARRRESLKTLAEDMLKMDRDRSKHHQAAEDVKIRNAGLVERERIMALMEEARTDRELWAVLNAEVLKQVQSFKLDDPEASQLWSDTQRKSTARRAGKKGKNTTPTDQLASSTATPASTTLAPTPASIDQNSDWRILFHNYPILVLHAATLLRAHFPSSNLPLLILPTLKSLGLSSYALGATTRLYNVVIRTAWLQYSSYTHVDELLTEMENGGIAFNRDTLELLDLILRETRESRQGVHGNLAKRFSNMQQSYSSSKKLQDWRMVIYQRLEALGISKPKRKMGSSSVRIHKLTLHPHNIVRKTEIAGPHIVYPHADVVSDGPPGRKLGDSG</sequence>